<feature type="compositionally biased region" description="Basic and acidic residues" evidence="1">
    <location>
        <begin position="29"/>
        <end position="51"/>
    </location>
</feature>
<gene>
    <name evidence="2" type="ORF">GCM10011363_30020</name>
</gene>
<protein>
    <submittedName>
        <fullName evidence="2">Uncharacterized protein</fullName>
    </submittedName>
</protein>
<evidence type="ECO:0000313" key="2">
    <source>
        <dbReference type="EMBL" id="GGC11385.1"/>
    </source>
</evidence>
<proteinExistence type="predicted"/>
<feature type="compositionally biased region" description="Basic and acidic residues" evidence="1">
    <location>
        <begin position="1"/>
        <end position="15"/>
    </location>
</feature>
<evidence type="ECO:0000256" key="1">
    <source>
        <dbReference type="SAM" id="MobiDB-lite"/>
    </source>
</evidence>
<evidence type="ECO:0000313" key="3">
    <source>
        <dbReference type="Proteomes" id="UP000645462"/>
    </source>
</evidence>
<organism evidence="2 3">
    <name type="scientific">Marivita lacus</name>
    <dbReference type="NCBI Taxonomy" id="1323742"/>
    <lineage>
        <taxon>Bacteria</taxon>
        <taxon>Pseudomonadati</taxon>
        <taxon>Pseudomonadota</taxon>
        <taxon>Alphaproteobacteria</taxon>
        <taxon>Rhodobacterales</taxon>
        <taxon>Roseobacteraceae</taxon>
        <taxon>Marivita</taxon>
    </lineage>
</organism>
<name>A0ABQ1L0H5_9RHOB</name>
<feature type="region of interest" description="Disordered" evidence="1">
    <location>
        <begin position="1"/>
        <end position="51"/>
    </location>
</feature>
<dbReference type="EMBL" id="BMFC01000008">
    <property type="protein sequence ID" value="GGC11385.1"/>
    <property type="molecule type" value="Genomic_DNA"/>
</dbReference>
<comment type="caution">
    <text evidence="2">The sequence shown here is derived from an EMBL/GenBank/DDBJ whole genome shotgun (WGS) entry which is preliminary data.</text>
</comment>
<reference evidence="3" key="1">
    <citation type="journal article" date="2019" name="Int. J. Syst. Evol. Microbiol.">
        <title>The Global Catalogue of Microorganisms (GCM) 10K type strain sequencing project: providing services to taxonomists for standard genome sequencing and annotation.</title>
        <authorList>
            <consortium name="The Broad Institute Genomics Platform"/>
            <consortium name="The Broad Institute Genome Sequencing Center for Infectious Disease"/>
            <person name="Wu L."/>
            <person name="Ma J."/>
        </authorList>
    </citation>
    <scope>NUCLEOTIDE SEQUENCE [LARGE SCALE GENOMIC DNA]</scope>
    <source>
        <strain evidence="3">CGMCC 1.12478</strain>
    </source>
</reference>
<keyword evidence="3" id="KW-1185">Reference proteome</keyword>
<sequence length="94" mass="10501">MPAPNDRKSNLDKSRATHKRMTKILNEPKLARENHADPDLGENHDADQGGSAHDFEALDVIEPKKLVLAGKIRPCPEMKQSYACKPAFMQEYSG</sequence>
<dbReference type="Proteomes" id="UP000645462">
    <property type="component" value="Unassembled WGS sequence"/>
</dbReference>
<accession>A0ABQ1L0H5</accession>